<reference evidence="1 2" key="1">
    <citation type="journal article" date="2015" name="Genom Data">
        <title>Draft genome sequence of a multidrug-resistant Chryseobacterium indologenes isolate from Malaysia.</title>
        <authorList>
            <person name="Yu C.Y."/>
            <person name="Ang G.Y."/>
            <person name="Cheng H.J."/>
            <person name="Cheong Y.M."/>
            <person name="Yin W.F."/>
            <person name="Chan K.G."/>
        </authorList>
    </citation>
    <scope>NUCLEOTIDE SEQUENCE [LARGE SCALE GENOMIC DNA]</scope>
    <source>
        <strain evidence="1 2">CI_885</strain>
    </source>
</reference>
<evidence type="ECO:0000313" key="1">
    <source>
        <dbReference type="EMBL" id="KPE51013.1"/>
    </source>
</evidence>
<sequence>MKTVELQLKERLLIVEFPENGFSLEKNIKAFIDSQKYINSQLDINEELEMICLGSELTEEIAVDLVEESKYMDLDGNSGYVDYKVYPDGLLLNPLHSFISAVEASGYHWRL</sequence>
<organism evidence="1 2">
    <name type="scientific">Chryseobacterium indologenes</name>
    <name type="common">Flavobacterium indologenes</name>
    <dbReference type="NCBI Taxonomy" id="253"/>
    <lineage>
        <taxon>Bacteria</taxon>
        <taxon>Pseudomonadati</taxon>
        <taxon>Bacteroidota</taxon>
        <taxon>Flavobacteriia</taxon>
        <taxon>Flavobacteriales</taxon>
        <taxon>Weeksellaceae</taxon>
        <taxon>Chryseobacterium group</taxon>
        <taxon>Chryseobacterium</taxon>
    </lineage>
</organism>
<dbReference type="AlphaFoldDB" id="A0A0N0IW19"/>
<gene>
    <name evidence="1" type="ORF">AOB46_12565</name>
</gene>
<dbReference type="EMBL" id="LJOD01000007">
    <property type="protein sequence ID" value="KPE51013.1"/>
    <property type="molecule type" value="Genomic_DNA"/>
</dbReference>
<dbReference type="RefSeq" id="WP_062699785.1">
    <property type="nucleotide sequence ID" value="NZ_LJOD01000007.1"/>
</dbReference>
<dbReference type="Proteomes" id="UP000037953">
    <property type="component" value="Unassembled WGS sequence"/>
</dbReference>
<dbReference type="PATRIC" id="fig|253.9.peg.4364"/>
<reference evidence="2" key="2">
    <citation type="submission" date="2015-09" db="EMBL/GenBank/DDBJ databases">
        <title>Draft genome sequence of a multidrug-resistant Chryseobacterium indologenes isolate from Malaysia.</title>
        <authorList>
            <person name="Yu C.Y."/>
            <person name="Ang G.Y."/>
            <person name="Chan K.-G."/>
        </authorList>
    </citation>
    <scope>NUCLEOTIDE SEQUENCE [LARGE SCALE GENOMIC DNA]</scope>
    <source>
        <strain evidence="2">CI_885</strain>
    </source>
</reference>
<name>A0A0N0IW19_CHRID</name>
<comment type="caution">
    <text evidence="1">The sequence shown here is derived from an EMBL/GenBank/DDBJ whole genome shotgun (WGS) entry which is preliminary data.</text>
</comment>
<dbReference type="OrthoDB" id="1275194at2"/>
<evidence type="ECO:0000313" key="2">
    <source>
        <dbReference type="Proteomes" id="UP000037953"/>
    </source>
</evidence>
<accession>A0A0N0IW19</accession>
<protein>
    <submittedName>
        <fullName evidence="1">Uncharacterized protein</fullName>
    </submittedName>
</protein>
<proteinExistence type="predicted"/>